<proteinExistence type="predicted"/>
<evidence type="ECO:0000313" key="3">
    <source>
        <dbReference type="Proteomes" id="UP000266841"/>
    </source>
</evidence>
<comment type="caution">
    <text evidence="2">The sequence shown here is derived from an EMBL/GenBank/DDBJ whole genome shotgun (WGS) entry which is preliminary data.</text>
</comment>
<protein>
    <submittedName>
        <fullName evidence="2">Uncharacterized protein</fullName>
    </submittedName>
</protein>
<accession>K0R5H4</accession>
<dbReference type="AlphaFoldDB" id="K0R5H4"/>
<keyword evidence="3" id="KW-1185">Reference proteome</keyword>
<dbReference type="EMBL" id="AGNL01046398">
    <property type="protein sequence ID" value="EJK47990.1"/>
    <property type="molecule type" value="Genomic_DNA"/>
</dbReference>
<dbReference type="eggNOG" id="ENOG502RWWY">
    <property type="taxonomic scope" value="Eukaryota"/>
</dbReference>
<dbReference type="OrthoDB" id="100006at2759"/>
<dbReference type="Proteomes" id="UP000266841">
    <property type="component" value="Unassembled WGS sequence"/>
</dbReference>
<sequence length="421" mass="47296">MQDVPRLGQSSLRAVALVWPSRLVENFRLVAVALYRDRSDHGSRRKFQGSWRGPSPPAGACGMEEGSQQQQLLSKVVQWIDEAECSGGSSAQDPLVLLHRLEQAEQARLGTTQRWMDLHRSKYNSLNRACRALFDVRIDRLARGLSLNLGAANADDRVWRRKLSSAVVAGKPADFSSISGNKIYTLNRIKPRCRQLHHLIMHDNPFSQRVRAYLLPSVGIEYEIKTAVRIISLGGGPAFDHIAISLVQRFLLDILRPNRCRMARPIISTQVFDLFADEWRPIVEAVRTCLQDFPGGVTVHHADLRQGFDKGGNDDLRLAIETADLIVAMFVLHENRETILQGGPNGQRITGALKSIFERAQIGTMLICCDSANTMYPAMRAKALHSGWIVLGDKELREQMKRLAYLGPKAFLIFERVRIDT</sequence>
<feature type="region of interest" description="Disordered" evidence="1">
    <location>
        <begin position="42"/>
        <end position="63"/>
    </location>
</feature>
<gene>
    <name evidence="2" type="ORF">THAOC_33251</name>
</gene>
<organism evidence="2 3">
    <name type="scientific">Thalassiosira oceanica</name>
    <name type="common">Marine diatom</name>
    <dbReference type="NCBI Taxonomy" id="159749"/>
    <lineage>
        <taxon>Eukaryota</taxon>
        <taxon>Sar</taxon>
        <taxon>Stramenopiles</taxon>
        <taxon>Ochrophyta</taxon>
        <taxon>Bacillariophyta</taxon>
        <taxon>Coscinodiscophyceae</taxon>
        <taxon>Thalassiosirophycidae</taxon>
        <taxon>Thalassiosirales</taxon>
        <taxon>Thalassiosiraceae</taxon>
        <taxon>Thalassiosira</taxon>
    </lineage>
</organism>
<name>K0R5H4_THAOC</name>
<reference evidence="2 3" key="1">
    <citation type="journal article" date="2012" name="Genome Biol.">
        <title>Genome and low-iron response of an oceanic diatom adapted to chronic iron limitation.</title>
        <authorList>
            <person name="Lommer M."/>
            <person name="Specht M."/>
            <person name="Roy A.S."/>
            <person name="Kraemer L."/>
            <person name="Andreson R."/>
            <person name="Gutowska M.A."/>
            <person name="Wolf J."/>
            <person name="Bergner S.V."/>
            <person name="Schilhabel M.B."/>
            <person name="Klostermeier U.C."/>
            <person name="Beiko R.G."/>
            <person name="Rosenstiel P."/>
            <person name="Hippler M."/>
            <person name="Laroche J."/>
        </authorList>
    </citation>
    <scope>NUCLEOTIDE SEQUENCE [LARGE SCALE GENOMIC DNA]</scope>
    <source>
        <strain evidence="2 3">CCMP1005</strain>
    </source>
</reference>
<dbReference type="OMA" id="PRCRQLH"/>
<evidence type="ECO:0000313" key="2">
    <source>
        <dbReference type="EMBL" id="EJK47990.1"/>
    </source>
</evidence>
<evidence type="ECO:0000256" key="1">
    <source>
        <dbReference type="SAM" id="MobiDB-lite"/>
    </source>
</evidence>